<evidence type="ECO:0000313" key="2">
    <source>
        <dbReference type="Proteomes" id="UP000191820"/>
    </source>
</evidence>
<dbReference type="EMBL" id="CP020472">
    <property type="protein sequence ID" value="ARD24119.1"/>
    <property type="molecule type" value="Genomic_DNA"/>
</dbReference>
<organism evidence="1 2">
    <name type="scientific">Shewanella japonica</name>
    <dbReference type="NCBI Taxonomy" id="93973"/>
    <lineage>
        <taxon>Bacteria</taxon>
        <taxon>Pseudomonadati</taxon>
        <taxon>Pseudomonadota</taxon>
        <taxon>Gammaproteobacteria</taxon>
        <taxon>Alteromonadales</taxon>
        <taxon>Shewanellaceae</taxon>
        <taxon>Shewanella</taxon>
    </lineage>
</organism>
<dbReference type="Proteomes" id="UP000191820">
    <property type="component" value="Chromosome"/>
</dbReference>
<evidence type="ECO:0000313" key="1">
    <source>
        <dbReference type="EMBL" id="ARD24119.1"/>
    </source>
</evidence>
<name>A0ABN4YNM8_9GAMM</name>
<reference evidence="1 2" key="1">
    <citation type="submission" date="2017-03" db="EMBL/GenBank/DDBJ databases">
        <title>Genome sequencing of Shewanella japonica KCTC 22435.</title>
        <authorList>
            <person name="Kim K.M."/>
        </authorList>
    </citation>
    <scope>NUCLEOTIDE SEQUENCE [LARGE SCALE GENOMIC DNA]</scope>
    <source>
        <strain evidence="1 2">KCTC 22435</strain>
    </source>
</reference>
<sequence>MSALTFSGYKGLFFIRGNSQRQAAFFSVSIEAGLTDNSANKWVIDLATYVYKQIYKQIDIISVNI</sequence>
<proteinExistence type="predicted"/>
<protein>
    <submittedName>
        <fullName evidence="1">Uncharacterized protein</fullName>
    </submittedName>
</protein>
<accession>A0ABN4YNM8</accession>
<keyword evidence="2" id="KW-1185">Reference proteome</keyword>
<gene>
    <name evidence="1" type="ORF">SJ2017_3890</name>
</gene>